<feature type="compositionally biased region" description="Polar residues" evidence="1">
    <location>
        <begin position="547"/>
        <end position="558"/>
    </location>
</feature>
<feature type="region of interest" description="Disordered" evidence="1">
    <location>
        <begin position="116"/>
        <end position="168"/>
    </location>
</feature>
<dbReference type="Proteomes" id="UP001189624">
    <property type="component" value="Chromosome 8"/>
</dbReference>
<proteinExistence type="predicted"/>
<gene>
    <name evidence="3" type="ORF">AYBTSS11_LOCUS22584</name>
</gene>
<feature type="region of interest" description="Disordered" evidence="1">
    <location>
        <begin position="523"/>
        <end position="558"/>
    </location>
</feature>
<feature type="region of interest" description="Disordered" evidence="1">
    <location>
        <begin position="313"/>
        <end position="371"/>
    </location>
</feature>
<dbReference type="Gramene" id="rna-AYBTSS11_LOCUS22584">
    <property type="protein sequence ID" value="CAJ1970599.1"/>
    <property type="gene ID" value="gene-AYBTSS11_LOCUS22584"/>
</dbReference>
<sequence length="938" mass="98579">MKSPETGQKRDVSFIQMMISSENWSEQRWSARNLPEASVCHQNKHMLDEVKFCFVPVEAIVAKKNVAAICGTTGTKLCTIRLKFSNMFETFLLNIAYASILLGGFLFNINNRESVEPRWRPGTQGRGARGGRGKFSPHNISHDAAGSKNSGTGKNDGTHQATEKVVPPMAASQEIISKEKSSGTSSVPVNANGPTIVVSGAISVSSPSPSSAGTGDRLGPSSGDINNLNSASPSYSSSKVAAVASGSTSIPSSSIHSGSGPASSSAAYFSSSDPVLVPSEDLWFPGAVGAIRREVGNLHPPGELNAVNSAENKLTAASETGSSSVQGKIQGKSQGAAKNHVTEMSPTSSTVTHSSPSTSRPSSNYSSRSQQLIGSQKGNLFISAVHKKTSYAFQICMDAARAGSNKEWKPKPTYTNNQGSGPANASEAPVSVDPVSQSQSTSRVLDSEDATSKLQRKLEDFHLPQRQHVILPNHIIVPDSEKNKFSFGSLGVAFGVNTTYVSGPESEKSSTPVSETSQTIEETVEEQDSSQNAVVTSEVGDYPDHPQSPSNGAENLSSIEVDGSSSAIQEYNESKQDTALPSGGHQYSGVLTSPNYSFGFVPPMLGTQLTPFDNSESQTRDASRLPSFIVHQQLDPSSYYAQFYRTGADSDGRLSPFSSAGANTKYNGNVTVFPAPTSQSPQEGGVLSTAGPAPLVTQAAGLMQSSIAVTQQPVPVFRPSGAGTVYPPPPAVAPAGMKYPLPQFKPGANAANPTHLVMPSAYGVYGSSAAGYNHNSAAGAGNSTSNEDLGSSQFKESNVYVSGQQSEGSAVWVAAPGRDITSMPTSTFYNLPPQGQHVTFAPTQAGHGTFAGIYHPAQAVTAATVHPLLQQSQTMAGGVDMDCVHRVIDVPTLMDVLGVYGDMSNVNEYTQTSRLVLRGLGIGKKKKKRLAFAPTHRE</sequence>
<evidence type="ECO:0000313" key="3">
    <source>
        <dbReference type="EMBL" id="CAJ1970599.1"/>
    </source>
</evidence>
<feature type="compositionally biased region" description="Polar residues" evidence="1">
    <location>
        <begin position="147"/>
        <end position="160"/>
    </location>
</feature>
<reference evidence="3" key="1">
    <citation type="submission" date="2023-10" db="EMBL/GenBank/DDBJ databases">
        <authorList>
            <person name="Domelevo Entfellner J.-B."/>
        </authorList>
    </citation>
    <scope>NUCLEOTIDE SEQUENCE</scope>
</reference>
<dbReference type="GO" id="GO:0051082">
    <property type="term" value="F:unfolded protein binding"/>
    <property type="evidence" value="ECO:0007669"/>
    <property type="project" value="TreeGrafter"/>
</dbReference>
<keyword evidence="2" id="KW-1133">Transmembrane helix</keyword>
<keyword evidence="2" id="KW-0812">Transmembrane</keyword>
<accession>A0AA86VU46</accession>
<feature type="region of interest" description="Disordered" evidence="1">
    <location>
        <begin position="248"/>
        <end position="270"/>
    </location>
</feature>
<feature type="compositionally biased region" description="Low complexity" evidence="1">
    <location>
        <begin position="429"/>
        <end position="442"/>
    </location>
</feature>
<evidence type="ECO:0000256" key="2">
    <source>
        <dbReference type="SAM" id="Phobius"/>
    </source>
</evidence>
<keyword evidence="2" id="KW-0472">Membrane</keyword>
<protein>
    <recommendedName>
        <fullName evidence="5">GBF-interacting protein 1 N-terminal domain-containing protein</fullName>
    </recommendedName>
</protein>
<feature type="region of interest" description="Disordered" evidence="1">
    <location>
        <begin position="405"/>
        <end position="451"/>
    </location>
</feature>
<feature type="compositionally biased region" description="Low complexity" evidence="1">
    <location>
        <begin position="345"/>
        <end position="369"/>
    </location>
</feature>
<keyword evidence="4" id="KW-1185">Reference proteome</keyword>
<feature type="compositionally biased region" description="Low complexity" evidence="1">
    <location>
        <begin position="200"/>
        <end position="213"/>
    </location>
</feature>
<dbReference type="PANTHER" id="PTHR46775:SF1">
    <property type="entry name" value="FLOCCULATION PROTEIN (DUF1296)"/>
    <property type="match status" value="1"/>
</dbReference>
<evidence type="ECO:0000313" key="4">
    <source>
        <dbReference type="Proteomes" id="UP001189624"/>
    </source>
</evidence>
<evidence type="ECO:0000256" key="1">
    <source>
        <dbReference type="SAM" id="MobiDB-lite"/>
    </source>
</evidence>
<name>A0AA86VU46_9FABA</name>
<feature type="transmembrane region" description="Helical" evidence="2">
    <location>
        <begin position="91"/>
        <end position="109"/>
    </location>
</feature>
<dbReference type="AlphaFoldDB" id="A0AA86VU46"/>
<dbReference type="EMBL" id="OY731405">
    <property type="protein sequence ID" value="CAJ1970599.1"/>
    <property type="molecule type" value="Genomic_DNA"/>
</dbReference>
<feature type="compositionally biased region" description="Polar residues" evidence="1">
    <location>
        <begin position="313"/>
        <end position="333"/>
    </location>
</feature>
<dbReference type="InterPro" id="IPR044277">
    <property type="entry name" value="GIP1"/>
</dbReference>
<evidence type="ECO:0008006" key="5">
    <source>
        <dbReference type="Google" id="ProtNLM"/>
    </source>
</evidence>
<feature type="region of interest" description="Disordered" evidence="1">
    <location>
        <begin position="200"/>
        <end position="234"/>
    </location>
</feature>
<organism evidence="3 4">
    <name type="scientific">Sphenostylis stenocarpa</name>
    <dbReference type="NCBI Taxonomy" id="92480"/>
    <lineage>
        <taxon>Eukaryota</taxon>
        <taxon>Viridiplantae</taxon>
        <taxon>Streptophyta</taxon>
        <taxon>Embryophyta</taxon>
        <taxon>Tracheophyta</taxon>
        <taxon>Spermatophyta</taxon>
        <taxon>Magnoliopsida</taxon>
        <taxon>eudicotyledons</taxon>
        <taxon>Gunneridae</taxon>
        <taxon>Pentapetalae</taxon>
        <taxon>rosids</taxon>
        <taxon>fabids</taxon>
        <taxon>Fabales</taxon>
        <taxon>Fabaceae</taxon>
        <taxon>Papilionoideae</taxon>
        <taxon>50 kb inversion clade</taxon>
        <taxon>NPAAA clade</taxon>
        <taxon>indigoferoid/millettioid clade</taxon>
        <taxon>Phaseoleae</taxon>
        <taxon>Sphenostylis</taxon>
    </lineage>
</organism>
<dbReference type="PANTHER" id="PTHR46775">
    <property type="entry name" value="FLOCCULATION PROTEIN (DUF1296)"/>
    <property type="match status" value="1"/>
</dbReference>
<feature type="compositionally biased region" description="Polar residues" evidence="1">
    <location>
        <begin position="413"/>
        <end position="423"/>
    </location>
</feature>